<dbReference type="Gene3D" id="3.90.190.10">
    <property type="entry name" value="Protein tyrosine phosphatase superfamily"/>
    <property type="match status" value="1"/>
</dbReference>
<evidence type="ECO:0000259" key="2">
    <source>
        <dbReference type="PROSITE" id="PS50056"/>
    </source>
</evidence>
<gene>
    <name evidence="3" type="ORF">J4P68_02160</name>
</gene>
<dbReference type="InterPro" id="IPR016130">
    <property type="entry name" value="Tyr_Pase_AS"/>
</dbReference>
<keyword evidence="4" id="KW-1185">Reference proteome</keyword>
<organism evidence="3 4">
    <name type="scientific">Bradyrhizobium quebecense</name>
    <dbReference type="NCBI Taxonomy" id="2748629"/>
    <lineage>
        <taxon>Bacteria</taxon>
        <taxon>Pseudomonadati</taxon>
        <taxon>Pseudomonadota</taxon>
        <taxon>Alphaproteobacteria</taxon>
        <taxon>Hyphomicrobiales</taxon>
        <taxon>Nitrobacteraceae</taxon>
        <taxon>Bradyrhizobium</taxon>
    </lineage>
</organism>
<dbReference type="PROSITE" id="PS50056">
    <property type="entry name" value="TYR_PHOSPHATASE_2"/>
    <property type="match status" value="1"/>
</dbReference>
<keyword evidence="1" id="KW-0378">Hydrolase</keyword>
<dbReference type="EMBL" id="JAGEPA010000001">
    <property type="protein sequence ID" value="MBO1428237.1"/>
    <property type="molecule type" value="Genomic_DNA"/>
</dbReference>
<proteinExistence type="predicted"/>
<dbReference type="InterPro" id="IPR050561">
    <property type="entry name" value="PTP"/>
</dbReference>
<dbReference type="InterPro" id="IPR029021">
    <property type="entry name" value="Prot-tyrosine_phosphatase-like"/>
</dbReference>
<name>A0ABS3M9W1_9BRAD</name>
<dbReference type="SUPFAM" id="SSF52799">
    <property type="entry name" value="(Phosphotyrosine protein) phosphatases II"/>
    <property type="match status" value="1"/>
</dbReference>
<accession>A0ABS3M9W1</accession>
<sequence length="164" mass="17822">MSRLHWIAIPTRGRLAIMARPRADDWLAIDIDGWKSAGLDLVVSLLEPDEVSELGLQNEARLCRENDMAFLSFSIPDRGIPAMDATRHLAGLISREVSGGRSVAIHCRAGIGRSSVIAACAMICFGIEAAEALRLIEEARGIKVPDTEAQRDWVIAFGEALRGS</sequence>
<dbReference type="InterPro" id="IPR057023">
    <property type="entry name" value="PTP-SAK"/>
</dbReference>
<evidence type="ECO:0000256" key="1">
    <source>
        <dbReference type="ARBA" id="ARBA00022801"/>
    </source>
</evidence>
<evidence type="ECO:0000313" key="4">
    <source>
        <dbReference type="Proteomes" id="UP000692816"/>
    </source>
</evidence>
<dbReference type="PANTHER" id="PTHR23339">
    <property type="entry name" value="TYROSINE SPECIFIC PROTEIN PHOSPHATASE AND DUAL SPECIFICITY PROTEIN PHOSPHATASE"/>
    <property type="match status" value="1"/>
</dbReference>
<feature type="domain" description="Tyrosine specific protein phosphatases" evidence="2">
    <location>
        <begin position="87"/>
        <end position="151"/>
    </location>
</feature>
<dbReference type="Pfam" id="PF22784">
    <property type="entry name" value="PTP-SAK"/>
    <property type="match status" value="1"/>
</dbReference>
<reference evidence="3" key="1">
    <citation type="journal article" date="2021" name="Int. J. Syst. Evol. Microbiol.">
        <title>Bradyrhizobium septentrionale sp. nov. (sv. septentrionale) and Bradyrhizobium quebecense sp. nov. (sv. septentrionale) associated with legumes native to Canada possess rearranged symbiosis genes and numerous insertion sequences.</title>
        <authorList>
            <person name="Bromfield E.S.P."/>
            <person name="Cloutier S."/>
        </authorList>
    </citation>
    <scope>NUCLEOTIDE SEQUENCE</scope>
    <source>
        <strain evidence="3">12S5</strain>
    </source>
</reference>
<dbReference type="Proteomes" id="UP000692816">
    <property type="component" value="Unassembled WGS sequence"/>
</dbReference>
<comment type="caution">
    <text evidence="3">The sequence shown here is derived from an EMBL/GenBank/DDBJ whole genome shotgun (WGS) entry which is preliminary data.</text>
</comment>
<protein>
    <submittedName>
        <fullName evidence="3">Dual specificity protein phosphatase family protein</fullName>
    </submittedName>
</protein>
<dbReference type="RefSeq" id="WP_207830037.1">
    <property type="nucleotide sequence ID" value="NZ_CP088282.1"/>
</dbReference>
<dbReference type="PROSITE" id="PS00383">
    <property type="entry name" value="TYR_PHOSPHATASE_1"/>
    <property type="match status" value="1"/>
</dbReference>
<dbReference type="InterPro" id="IPR000387">
    <property type="entry name" value="Tyr_Pase_dom"/>
</dbReference>
<evidence type="ECO:0000313" key="3">
    <source>
        <dbReference type="EMBL" id="MBO1428237.1"/>
    </source>
</evidence>